<dbReference type="GO" id="GO:0005524">
    <property type="term" value="F:ATP binding"/>
    <property type="evidence" value="ECO:0007669"/>
    <property type="project" value="UniProtKB-KW"/>
</dbReference>
<dbReference type="EMBL" id="BLXT01005528">
    <property type="protein sequence ID" value="GFO23803.1"/>
    <property type="molecule type" value="Genomic_DNA"/>
</dbReference>
<feature type="compositionally biased region" description="Polar residues" evidence="4">
    <location>
        <begin position="49"/>
        <end position="66"/>
    </location>
</feature>
<evidence type="ECO:0000313" key="5">
    <source>
        <dbReference type="EMBL" id="GFO23803.1"/>
    </source>
</evidence>
<dbReference type="InterPro" id="IPR027417">
    <property type="entry name" value="P-loop_NTPase"/>
</dbReference>
<accession>A0AAV4BYC3</accession>
<dbReference type="Proteomes" id="UP000735302">
    <property type="component" value="Unassembled WGS sequence"/>
</dbReference>
<dbReference type="Gene3D" id="3.40.50.300">
    <property type="entry name" value="P-loop containing nucleotide triphosphate hydrolases"/>
    <property type="match status" value="1"/>
</dbReference>
<evidence type="ECO:0000256" key="2">
    <source>
        <dbReference type="ARBA" id="ARBA00022741"/>
    </source>
</evidence>
<name>A0AAV4BYC3_9GAST</name>
<comment type="caution">
    <text evidence="5">The sequence shown here is derived from an EMBL/GenBank/DDBJ whole genome shotgun (WGS) entry which is preliminary data.</text>
</comment>
<gene>
    <name evidence="5" type="ORF">PoB_005030800</name>
</gene>
<evidence type="ECO:0000256" key="4">
    <source>
        <dbReference type="SAM" id="MobiDB-lite"/>
    </source>
</evidence>
<evidence type="ECO:0000313" key="6">
    <source>
        <dbReference type="Proteomes" id="UP000735302"/>
    </source>
</evidence>
<sequence length="176" mass="20372">MSILHGARNNYCHLPVFASKSYFDILQGKYFHVFQAVNTAKTSSKEELTSQATSSSDGTESYSDFSKVQDGPLRDYIQRISSGQLNEDKQQRTVVEKLQRLHEQLNDYTPSVKGQRLSWFKVGRKEQQHLSGLYLYGSVGTGKTMLMDMFYDSSHMVRKKRVHFHKFMLDVHKSMF</sequence>
<dbReference type="InterPro" id="IPR005654">
    <property type="entry name" value="ATPase_AFG1-like"/>
</dbReference>
<dbReference type="GO" id="GO:0016887">
    <property type="term" value="F:ATP hydrolysis activity"/>
    <property type="evidence" value="ECO:0007669"/>
    <property type="project" value="InterPro"/>
</dbReference>
<keyword evidence="2" id="KW-0547">Nucleotide-binding</keyword>
<dbReference type="PANTHER" id="PTHR12169:SF6">
    <property type="entry name" value="AFG1-LIKE ATPASE"/>
    <property type="match status" value="1"/>
</dbReference>
<dbReference type="Pfam" id="PF03969">
    <property type="entry name" value="AFG1_ATPase"/>
    <property type="match status" value="1"/>
</dbReference>
<dbReference type="AlphaFoldDB" id="A0AAV4BYC3"/>
<dbReference type="GO" id="GO:0005739">
    <property type="term" value="C:mitochondrion"/>
    <property type="evidence" value="ECO:0007669"/>
    <property type="project" value="TreeGrafter"/>
</dbReference>
<evidence type="ECO:0000256" key="3">
    <source>
        <dbReference type="ARBA" id="ARBA00022840"/>
    </source>
</evidence>
<evidence type="ECO:0000256" key="1">
    <source>
        <dbReference type="ARBA" id="ARBA00010322"/>
    </source>
</evidence>
<dbReference type="PANTHER" id="PTHR12169">
    <property type="entry name" value="ATPASE N2B"/>
    <property type="match status" value="1"/>
</dbReference>
<comment type="similarity">
    <text evidence="1">Belongs to the AFG1 ATPase family.</text>
</comment>
<organism evidence="5 6">
    <name type="scientific">Plakobranchus ocellatus</name>
    <dbReference type="NCBI Taxonomy" id="259542"/>
    <lineage>
        <taxon>Eukaryota</taxon>
        <taxon>Metazoa</taxon>
        <taxon>Spiralia</taxon>
        <taxon>Lophotrochozoa</taxon>
        <taxon>Mollusca</taxon>
        <taxon>Gastropoda</taxon>
        <taxon>Heterobranchia</taxon>
        <taxon>Euthyneura</taxon>
        <taxon>Panpulmonata</taxon>
        <taxon>Sacoglossa</taxon>
        <taxon>Placobranchoidea</taxon>
        <taxon>Plakobranchidae</taxon>
        <taxon>Plakobranchus</taxon>
    </lineage>
</organism>
<proteinExistence type="inferred from homology"/>
<keyword evidence="6" id="KW-1185">Reference proteome</keyword>
<reference evidence="5 6" key="1">
    <citation type="journal article" date="2021" name="Elife">
        <title>Chloroplast acquisition without the gene transfer in kleptoplastic sea slugs, Plakobranchus ocellatus.</title>
        <authorList>
            <person name="Maeda T."/>
            <person name="Takahashi S."/>
            <person name="Yoshida T."/>
            <person name="Shimamura S."/>
            <person name="Takaki Y."/>
            <person name="Nagai Y."/>
            <person name="Toyoda A."/>
            <person name="Suzuki Y."/>
            <person name="Arimoto A."/>
            <person name="Ishii H."/>
            <person name="Satoh N."/>
            <person name="Nishiyama T."/>
            <person name="Hasebe M."/>
            <person name="Maruyama T."/>
            <person name="Minagawa J."/>
            <person name="Obokata J."/>
            <person name="Shigenobu S."/>
        </authorList>
    </citation>
    <scope>NUCLEOTIDE SEQUENCE [LARGE SCALE GENOMIC DNA]</scope>
</reference>
<protein>
    <submittedName>
        <fullName evidence="5">Lactation elevated protein 1</fullName>
    </submittedName>
</protein>
<feature type="region of interest" description="Disordered" evidence="4">
    <location>
        <begin position="44"/>
        <end position="68"/>
    </location>
</feature>
<keyword evidence="3" id="KW-0067">ATP-binding</keyword>